<evidence type="ECO:0000313" key="2">
    <source>
        <dbReference type="Proteomes" id="UP000182544"/>
    </source>
</evidence>
<dbReference type="Proteomes" id="UP000182544">
    <property type="component" value="Unassembled WGS sequence"/>
</dbReference>
<dbReference type="GO" id="GO:0003677">
    <property type="term" value="F:DNA binding"/>
    <property type="evidence" value="ECO:0007669"/>
    <property type="project" value="UniProtKB-KW"/>
</dbReference>
<reference evidence="1 2" key="1">
    <citation type="submission" date="2016-10" db="EMBL/GenBank/DDBJ databases">
        <authorList>
            <person name="de Groot N.N."/>
        </authorList>
    </citation>
    <scope>NUCLEOTIDE SEQUENCE [LARGE SCALE GENOMIC DNA]</scope>
    <source>
        <strain evidence="1 2">DSM 18180</strain>
    </source>
</reference>
<keyword evidence="1" id="KW-0238">DNA-binding</keyword>
<evidence type="ECO:0000313" key="1">
    <source>
        <dbReference type="EMBL" id="SFZ89482.1"/>
    </source>
</evidence>
<dbReference type="RefSeq" id="WP_072399944.1">
    <property type="nucleotide sequence ID" value="NZ_FPKV01000001.1"/>
</dbReference>
<accession>A0A1K2IB32</accession>
<dbReference type="InterPro" id="IPR058532">
    <property type="entry name" value="YjbR/MT2646/Rv2570-like"/>
</dbReference>
<dbReference type="Pfam" id="PF04237">
    <property type="entry name" value="YjbR"/>
    <property type="match status" value="1"/>
</dbReference>
<dbReference type="OrthoDB" id="9789813at2"/>
<dbReference type="STRING" id="369401.SAMN05428642_101319"/>
<dbReference type="PANTHER" id="PTHR35145:SF1">
    <property type="entry name" value="CYTOPLASMIC PROTEIN"/>
    <property type="match status" value="1"/>
</dbReference>
<dbReference type="PANTHER" id="PTHR35145">
    <property type="entry name" value="CYTOPLASMIC PROTEIN-RELATED"/>
    <property type="match status" value="1"/>
</dbReference>
<name>A0A1K2IB32_9FLAO</name>
<keyword evidence="2" id="KW-1185">Reference proteome</keyword>
<gene>
    <name evidence="1" type="ORF">SAMN05428642_101319</name>
</gene>
<dbReference type="SUPFAM" id="SSF142906">
    <property type="entry name" value="YjbR-like"/>
    <property type="match status" value="1"/>
</dbReference>
<organism evidence="1 2">
    <name type="scientific">Flaviramulus basaltis</name>
    <dbReference type="NCBI Taxonomy" id="369401"/>
    <lineage>
        <taxon>Bacteria</taxon>
        <taxon>Pseudomonadati</taxon>
        <taxon>Bacteroidota</taxon>
        <taxon>Flavobacteriia</taxon>
        <taxon>Flavobacteriales</taxon>
        <taxon>Flavobacteriaceae</taxon>
        <taxon>Flaviramulus</taxon>
    </lineage>
</organism>
<proteinExistence type="predicted"/>
<dbReference type="AlphaFoldDB" id="A0A1K2IB32"/>
<dbReference type="Gene3D" id="3.90.1150.30">
    <property type="match status" value="1"/>
</dbReference>
<dbReference type="EMBL" id="FPKV01000001">
    <property type="protein sequence ID" value="SFZ89482.1"/>
    <property type="molecule type" value="Genomic_DNA"/>
</dbReference>
<protein>
    <submittedName>
        <fullName evidence="1">Predicted DNA-binding protein, MmcQ/YjbR family</fullName>
    </submittedName>
</protein>
<dbReference type="InterPro" id="IPR007351">
    <property type="entry name" value="YjbR"/>
</dbReference>
<dbReference type="InterPro" id="IPR038056">
    <property type="entry name" value="YjbR-like_sf"/>
</dbReference>
<sequence>MNIEDYRNYCIKKRGVTESFPFPKNLPNVLVFKVGGKMFTATDVSTFASISVKCSPDRVDDLRAKYSAVTLPGYMNKNHWNRIIMDNSIPDPLLYKWIDESYNLVVAKLPKRVRLELEI</sequence>